<dbReference type="AlphaFoldDB" id="A0A917EIF4"/>
<evidence type="ECO:0000256" key="3">
    <source>
        <dbReference type="ARBA" id="ARBA00022692"/>
    </source>
</evidence>
<dbReference type="InterPro" id="IPR023171">
    <property type="entry name" value="Na/H_antiporter_dom_sf"/>
</dbReference>
<proteinExistence type="inferred from homology"/>
<keyword evidence="6" id="KW-0050">Antiport</keyword>
<sequence length="413" mass="43420">MGLRRQLDEFFSGDAAGGVFLILSAAAAMMIANSSLSNAYNGVLEMNLSILLNDEGLSKPLILWINDGLMAVFFLLVGLELKRELLEGKLKNPRDVILPGLAAVGGMAVPAVIYTALNWGNPATITGWAIPAATDIAFALGILALVGSRVPSSLKIFLLTLAILDDMGAIIIIALFYTADLKVDYLMLAAIPLAVMVFLNHRGVHRIAPILLLGAVMWVFVLKSGVHATLAGVVTAFFIPLKDRYGKSPLHALEDGLSPYVFYMIVPVFAFANAGVVLHGLGTEELFASLTIGIAAGLFFGKIGGVLGVTWLMVRMGWARLPNGATWMHMLGVSALAGIGFTMSLFIGTLSFPDATQMNEVRLGVLGGSAIAAVFGYLVLRMAPSAEVGVRKAASTDTPITPGSTTTAGQTGA</sequence>
<keyword evidence="6" id="KW-0406">Ion transport</keyword>
<keyword evidence="3 6" id="KW-0812">Transmembrane</keyword>
<feature type="transmembrane region" description="Helical" evidence="6">
    <location>
        <begin position="211"/>
        <end position="240"/>
    </location>
</feature>
<feature type="region of interest" description="Disordered" evidence="7">
    <location>
        <begin position="393"/>
        <end position="413"/>
    </location>
</feature>
<keyword evidence="6" id="KW-0813">Transport</keyword>
<comment type="catalytic activity">
    <reaction evidence="6">
        <text>Na(+)(in) + 2 H(+)(out) = Na(+)(out) + 2 H(+)(in)</text>
        <dbReference type="Rhea" id="RHEA:29251"/>
        <dbReference type="ChEBI" id="CHEBI:15378"/>
        <dbReference type="ChEBI" id="CHEBI:29101"/>
    </reaction>
</comment>
<feature type="transmembrane region" description="Helical" evidence="6">
    <location>
        <begin position="361"/>
        <end position="380"/>
    </location>
</feature>
<keyword evidence="5 6" id="KW-0472">Membrane</keyword>
<feature type="compositionally biased region" description="Low complexity" evidence="7">
    <location>
        <begin position="395"/>
        <end position="407"/>
    </location>
</feature>
<dbReference type="GO" id="GO:0005886">
    <property type="term" value="C:plasma membrane"/>
    <property type="evidence" value="ECO:0007669"/>
    <property type="project" value="UniProtKB-SubCell"/>
</dbReference>
<dbReference type="HAMAP" id="MF_01844">
    <property type="entry name" value="NhaA"/>
    <property type="match status" value="1"/>
</dbReference>
<feature type="transmembrane region" description="Helical" evidence="6">
    <location>
        <begin position="326"/>
        <end position="349"/>
    </location>
</feature>
<dbReference type="NCBIfam" id="NF007112">
    <property type="entry name" value="PRK09561.1"/>
    <property type="match status" value="1"/>
</dbReference>
<dbReference type="Pfam" id="PF06965">
    <property type="entry name" value="Na_H_antiport_1"/>
    <property type="match status" value="1"/>
</dbReference>
<dbReference type="InterPro" id="IPR004670">
    <property type="entry name" value="NhaA"/>
</dbReference>
<evidence type="ECO:0000256" key="4">
    <source>
        <dbReference type="ARBA" id="ARBA00022989"/>
    </source>
</evidence>
<dbReference type="GO" id="GO:0015385">
    <property type="term" value="F:sodium:proton antiporter activity"/>
    <property type="evidence" value="ECO:0007669"/>
    <property type="project" value="UniProtKB-UniRule"/>
</dbReference>
<evidence type="ECO:0000256" key="6">
    <source>
        <dbReference type="HAMAP-Rule" id="MF_01844"/>
    </source>
</evidence>
<evidence type="ECO:0000256" key="5">
    <source>
        <dbReference type="ARBA" id="ARBA00023136"/>
    </source>
</evidence>
<gene>
    <name evidence="6 8" type="primary">nhaA</name>
    <name evidence="8" type="ORF">GCM10011360_27810</name>
</gene>
<dbReference type="EMBL" id="BMFJ01000001">
    <property type="protein sequence ID" value="GGE38472.1"/>
    <property type="molecule type" value="Genomic_DNA"/>
</dbReference>
<dbReference type="PANTHER" id="PTHR30341">
    <property type="entry name" value="SODIUM ION/PROTON ANTIPORTER NHAA-RELATED"/>
    <property type="match status" value="1"/>
</dbReference>
<evidence type="ECO:0000256" key="2">
    <source>
        <dbReference type="ARBA" id="ARBA00022475"/>
    </source>
</evidence>
<comment type="caution">
    <text evidence="8">The sequence shown here is derived from an EMBL/GenBank/DDBJ whole genome shotgun (WGS) entry which is preliminary data.</text>
</comment>
<feature type="transmembrane region" description="Helical" evidence="6">
    <location>
        <begin position="125"/>
        <end position="146"/>
    </location>
</feature>
<keyword evidence="9" id="KW-1185">Reference proteome</keyword>
<feature type="transmembrane region" description="Helical" evidence="6">
    <location>
        <begin position="183"/>
        <end position="199"/>
    </location>
</feature>
<keyword evidence="6" id="KW-0915">Sodium</keyword>
<comment type="function">
    <text evidence="6">Na(+)/H(+) antiporter that extrudes sodium in exchange for external protons.</text>
</comment>
<dbReference type="RefSeq" id="WP_188478251.1">
    <property type="nucleotide sequence ID" value="NZ_BMFJ01000001.1"/>
</dbReference>
<evidence type="ECO:0000313" key="8">
    <source>
        <dbReference type="EMBL" id="GGE38472.1"/>
    </source>
</evidence>
<feature type="transmembrane region" description="Helical" evidence="6">
    <location>
        <begin position="12"/>
        <end position="32"/>
    </location>
</feature>
<dbReference type="Gene3D" id="1.20.1530.10">
    <property type="entry name" value="Na+/H+ antiporter like domain"/>
    <property type="match status" value="1"/>
</dbReference>
<name>A0A917EIF4_9RHOB</name>
<keyword evidence="4 6" id="KW-1133">Transmembrane helix</keyword>
<dbReference type="Proteomes" id="UP000612855">
    <property type="component" value="Unassembled WGS sequence"/>
</dbReference>
<feature type="transmembrane region" description="Helical" evidence="6">
    <location>
        <begin position="100"/>
        <end position="119"/>
    </location>
</feature>
<evidence type="ECO:0000313" key="9">
    <source>
        <dbReference type="Proteomes" id="UP000612855"/>
    </source>
</evidence>
<keyword evidence="2 6" id="KW-1003">Cell membrane</keyword>
<feature type="transmembrane region" description="Helical" evidence="6">
    <location>
        <begin position="290"/>
        <end position="314"/>
    </location>
</feature>
<feature type="transmembrane region" description="Helical" evidence="6">
    <location>
        <begin position="260"/>
        <end position="278"/>
    </location>
</feature>
<reference evidence="9" key="1">
    <citation type="journal article" date="2019" name="Int. J. Syst. Evol. Microbiol.">
        <title>The Global Catalogue of Microorganisms (GCM) 10K type strain sequencing project: providing services to taxonomists for standard genome sequencing and annotation.</title>
        <authorList>
            <consortium name="The Broad Institute Genomics Platform"/>
            <consortium name="The Broad Institute Genome Sequencing Center for Infectious Disease"/>
            <person name="Wu L."/>
            <person name="Ma J."/>
        </authorList>
    </citation>
    <scope>NUCLEOTIDE SEQUENCE [LARGE SCALE GENOMIC DNA]</scope>
    <source>
        <strain evidence="9">CGMCC 1.12664</strain>
    </source>
</reference>
<comment type="subcellular location">
    <subcellularLocation>
        <location evidence="1">Cell inner membrane</location>
        <topology evidence="1">Multi-pass membrane protein</topology>
    </subcellularLocation>
    <subcellularLocation>
        <location evidence="6">Cell membrane</location>
        <topology evidence="6">Multi-pass membrane protein</topology>
    </subcellularLocation>
</comment>
<keyword evidence="6" id="KW-0739">Sodium transport</keyword>
<dbReference type="NCBIfam" id="NF007111">
    <property type="entry name" value="PRK09560.1"/>
    <property type="match status" value="1"/>
</dbReference>
<accession>A0A917EIF4</accession>
<feature type="transmembrane region" description="Helical" evidence="6">
    <location>
        <begin position="158"/>
        <end position="177"/>
    </location>
</feature>
<protein>
    <recommendedName>
        <fullName evidence="6">Na(+)/H(+) antiporter NhaA</fullName>
    </recommendedName>
    <alternativeName>
        <fullName evidence="6">Sodium/proton antiporter NhaA</fullName>
    </alternativeName>
</protein>
<dbReference type="GO" id="GO:0006885">
    <property type="term" value="P:regulation of pH"/>
    <property type="evidence" value="ECO:0007669"/>
    <property type="project" value="UniProtKB-UniRule"/>
</dbReference>
<comment type="similarity">
    <text evidence="6">Belongs to the NhaA Na(+)/H(+) (TC 2.A.33) antiporter family.</text>
</comment>
<dbReference type="NCBIfam" id="TIGR00773">
    <property type="entry name" value="NhaA"/>
    <property type="match status" value="1"/>
</dbReference>
<dbReference type="PANTHER" id="PTHR30341:SF0">
    <property type="entry name" value="NA(+)_H(+) ANTIPORTER NHAA"/>
    <property type="match status" value="1"/>
</dbReference>
<evidence type="ECO:0000256" key="1">
    <source>
        <dbReference type="ARBA" id="ARBA00004429"/>
    </source>
</evidence>
<evidence type="ECO:0000256" key="7">
    <source>
        <dbReference type="SAM" id="MobiDB-lite"/>
    </source>
</evidence>
<organism evidence="8 9">
    <name type="scientific">Primorskyibacter flagellatus</name>
    <dbReference type="NCBI Taxonomy" id="1387277"/>
    <lineage>
        <taxon>Bacteria</taxon>
        <taxon>Pseudomonadati</taxon>
        <taxon>Pseudomonadota</taxon>
        <taxon>Alphaproteobacteria</taxon>
        <taxon>Rhodobacterales</taxon>
        <taxon>Roseobacteraceae</taxon>
        <taxon>Primorskyibacter</taxon>
    </lineage>
</organism>